<gene>
    <name evidence="5" type="primary">pilB</name>
    <name evidence="5" type="ORF">HMPREF9381_2157</name>
</gene>
<dbReference type="HOGENOM" id="CLU_013446_10_6_9"/>
<dbReference type="InterPro" id="IPR037257">
    <property type="entry name" value="T2SS_E_N_sf"/>
</dbReference>
<dbReference type="SUPFAM" id="SSF52540">
    <property type="entry name" value="P-loop containing nucleoside triphosphate hydrolases"/>
    <property type="match status" value="1"/>
</dbReference>
<evidence type="ECO:0000259" key="4">
    <source>
        <dbReference type="PROSITE" id="PS00662"/>
    </source>
</evidence>
<evidence type="ECO:0000256" key="2">
    <source>
        <dbReference type="ARBA" id="ARBA00022741"/>
    </source>
</evidence>
<dbReference type="PATRIC" id="fig|888809.3.peg.2108"/>
<evidence type="ECO:0000256" key="1">
    <source>
        <dbReference type="ARBA" id="ARBA00006611"/>
    </source>
</evidence>
<dbReference type="Gene3D" id="3.30.450.90">
    <property type="match status" value="1"/>
</dbReference>
<accession>F0I4T1</accession>
<evidence type="ECO:0000256" key="3">
    <source>
        <dbReference type="ARBA" id="ARBA00022840"/>
    </source>
</evidence>
<evidence type="ECO:0000313" key="5">
    <source>
        <dbReference type="EMBL" id="EGD28556.1"/>
    </source>
</evidence>
<comment type="caution">
    <text evidence="5">The sequence shown here is derived from an EMBL/GenBank/DDBJ whole genome shotgun (WGS) entry which is preliminary data.</text>
</comment>
<dbReference type="PANTHER" id="PTHR30258">
    <property type="entry name" value="TYPE II SECRETION SYSTEM PROTEIN GSPE-RELATED"/>
    <property type="match status" value="1"/>
</dbReference>
<dbReference type="CDD" id="cd01129">
    <property type="entry name" value="PulE-GspE-like"/>
    <property type="match status" value="1"/>
</dbReference>
<name>F0I4T1_STRSA</name>
<dbReference type="GO" id="GO:0005886">
    <property type="term" value="C:plasma membrane"/>
    <property type="evidence" value="ECO:0007669"/>
    <property type="project" value="TreeGrafter"/>
</dbReference>
<dbReference type="FunFam" id="3.30.450.90:FF:000001">
    <property type="entry name" value="Type II secretion system ATPase GspE"/>
    <property type="match status" value="1"/>
</dbReference>
<dbReference type="FunFam" id="3.40.50.300:FF:000398">
    <property type="entry name" value="Type IV pilus assembly ATPase PilB"/>
    <property type="match status" value="1"/>
</dbReference>
<comment type="similarity">
    <text evidence="1">Belongs to the GSP E family.</text>
</comment>
<dbReference type="InterPro" id="IPR003593">
    <property type="entry name" value="AAA+_ATPase"/>
</dbReference>
<dbReference type="GO" id="GO:0005524">
    <property type="term" value="F:ATP binding"/>
    <property type="evidence" value="ECO:0007669"/>
    <property type="project" value="UniProtKB-KW"/>
</dbReference>
<dbReference type="InterPro" id="IPR001482">
    <property type="entry name" value="T2SS/T4SS_dom"/>
</dbReference>
<protein>
    <submittedName>
        <fullName evidence="5">Type IV pilus assembly protein PilB</fullName>
    </submittedName>
</protein>
<dbReference type="EMBL" id="AEXV01000014">
    <property type="protein sequence ID" value="EGD28556.1"/>
    <property type="molecule type" value="Genomic_DNA"/>
</dbReference>
<dbReference type="SMART" id="SM00382">
    <property type="entry name" value="AAA"/>
    <property type="match status" value="1"/>
</dbReference>
<dbReference type="PANTHER" id="PTHR30258:SF1">
    <property type="entry name" value="PROTEIN TRANSPORT PROTEIN HOFB HOMOLOG"/>
    <property type="match status" value="1"/>
</dbReference>
<organism evidence="5 6">
    <name type="scientific">Streptococcus sanguinis SK72</name>
    <dbReference type="NCBI Taxonomy" id="888809"/>
    <lineage>
        <taxon>Bacteria</taxon>
        <taxon>Bacillati</taxon>
        <taxon>Bacillota</taxon>
        <taxon>Bacilli</taxon>
        <taxon>Lactobacillales</taxon>
        <taxon>Streptococcaceae</taxon>
        <taxon>Streptococcus</taxon>
    </lineage>
</organism>
<reference evidence="5 6" key="1">
    <citation type="submission" date="2011-02" db="EMBL/GenBank/DDBJ databases">
        <authorList>
            <person name="Muzny D."/>
            <person name="Qin X."/>
            <person name="Deng J."/>
            <person name="Jiang H."/>
            <person name="Liu Y."/>
            <person name="Qu J."/>
            <person name="Song X.-Z."/>
            <person name="Zhang L."/>
            <person name="Thornton R."/>
            <person name="Coyle M."/>
            <person name="Francisco L."/>
            <person name="Jackson L."/>
            <person name="Javaid M."/>
            <person name="Korchina V."/>
            <person name="Kovar C."/>
            <person name="Mata R."/>
            <person name="Mathew T."/>
            <person name="Ngo R."/>
            <person name="Nguyen L."/>
            <person name="Nguyen N."/>
            <person name="Okwuonu G."/>
            <person name="Ongeri F."/>
            <person name="Pham C."/>
            <person name="Simmons D."/>
            <person name="Wilczek-Boney K."/>
            <person name="Hale W."/>
            <person name="Jakkamsetti A."/>
            <person name="Pham P."/>
            <person name="Ruth R."/>
            <person name="San Lucas F."/>
            <person name="Warren J."/>
            <person name="Zhang J."/>
            <person name="Zhao Z."/>
            <person name="Zhou C."/>
            <person name="Zhu D."/>
            <person name="Lee S."/>
            <person name="Bess C."/>
            <person name="Blankenburg K."/>
            <person name="Forbes L."/>
            <person name="Fu Q."/>
            <person name="Gubbala S."/>
            <person name="Hirani K."/>
            <person name="Jayaseelan J.C."/>
            <person name="Lara F."/>
            <person name="Munidasa M."/>
            <person name="Palculict T."/>
            <person name="Patil S."/>
            <person name="Pu L.-L."/>
            <person name="Saada N."/>
            <person name="Tang L."/>
            <person name="Weissenberger G."/>
            <person name="Zhu Y."/>
            <person name="Hemphill L."/>
            <person name="Shang Y."/>
            <person name="Youmans B."/>
            <person name="Ayvaz T."/>
            <person name="Ross M."/>
            <person name="Santibanez J."/>
            <person name="Aqrawi P."/>
            <person name="Gross S."/>
            <person name="Joshi V."/>
            <person name="Fowler G."/>
            <person name="Nazareth L."/>
            <person name="Reid J."/>
            <person name="Worley K."/>
            <person name="Petrosino J."/>
            <person name="Highlander S."/>
            <person name="Gibbs R."/>
        </authorList>
    </citation>
    <scope>NUCLEOTIDE SEQUENCE [LARGE SCALE GENOMIC DNA]</scope>
    <source>
        <strain evidence="5 6">SK72</strain>
    </source>
</reference>
<dbReference type="AlphaFoldDB" id="F0I4T1"/>
<dbReference type="Proteomes" id="UP000003332">
    <property type="component" value="Unassembled WGS sequence"/>
</dbReference>
<dbReference type="SUPFAM" id="SSF160246">
    <property type="entry name" value="EspE N-terminal domain-like"/>
    <property type="match status" value="1"/>
</dbReference>
<feature type="domain" description="Bacterial type II secretion system protein E" evidence="4">
    <location>
        <begin position="391"/>
        <end position="405"/>
    </location>
</feature>
<dbReference type="Pfam" id="PF05157">
    <property type="entry name" value="MshEN"/>
    <property type="match status" value="1"/>
</dbReference>
<dbReference type="InterPro" id="IPR027417">
    <property type="entry name" value="P-loop_NTPase"/>
</dbReference>
<dbReference type="GO" id="GO:0016887">
    <property type="term" value="F:ATP hydrolysis activity"/>
    <property type="evidence" value="ECO:0007669"/>
    <property type="project" value="TreeGrafter"/>
</dbReference>
<dbReference type="Pfam" id="PF00437">
    <property type="entry name" value="T2SSE"/>
    <property type="match status" value="1"/>
</dbReference>
<keyword evidence="2" id="KW-0547">Nucleotide-binding</keyword>
<keyword evidence="3" id="KW-0067">ATP-binding</keyword>
<sequence length="574" mass="64061">MKDFYKKNHRQEKQMALIAILVQFNLITAAQKEEILQDMPQSNMQLERYLISKGYVTEEDMLKVMSYYYRVPHVNLSQFVIEKEAVEKVSEKVAKRHGLIPISFTDGEEGEETKLVVAMADPSNYIALDDVKIVSKMAVEPYVTFRDDIEKYIDQYYSKGEEAQQAATEIEGFNVDEEIVEEDLEIKNAPVVRLIDSIISQAIKTRTSDIHIEPFEKVVRVRFRVDGTLVENMQLKANAHSAIATRIKIMSGLDIAERRIPQDGRIETTIDGKEVDMRVSVLPTVFGEKIVIRILSRNATLLSKEELGFSPTNQKLFEDILKAPEGIILLTGPTGSGKTTTLYTALRELNDVGKNIITVEDPVEYRLEGVNQVQVNNKAGLTFASGLRSILRQDPDIVLLGEIRDEETASIAVRAAITGHVVLSTIHTNDTASTVNRLVDMGIKPYLVSTATVGIIAQRLIKRICPKCKTEYTVETNEHAGIGIHKGDTLYRGRGCNYCSGTGYYGRIAIHEIMAVTREIKSLINDGGTTSQLRAEAKKNGMRDLAEEAIDIAKQGTTTIEEAMKIAFSLEGEV</sequence>
<dbReference type="PROSITE" id="PS00662">
    <property type="entry name" value="T2SP_E"/>
    <property type="match status" value="1"/>
</dbReference>
<dbReference type="InterPro" id="IPR007831">
    <property type="entry name" value="T2SS_GspE_N"/>
</dbReference>
<proteinExistence type="inferred from homology"/>
<dbReference type="Gene3D" id="3.40.50.300">
    <property type="entry name" value="P-loop containing nucleotide triphosphate hydrolases"/>
    <property type="match status" value="1"/>
</dbReference>
<evidence type="ECO:0000313" key="6">
    <source>
        <dbReference type="Proteomes" id="UP000003332"/>
    </source>
</evidence>
<dbReference type="Gene3D" id="3.30.300.160">
    <property type="entry name" value="Type II secretion system, protein E, N-terminal domain"/>
    <property type="match status" value="1"/>
</dbReference>